<organism evidence="2 3">
    <name type="scientific">Dinoponera quadriceps</name>
    <name type="common">South American ant</name>
    <dbReference type="NCBI Taxonomy" id="609295"/>
    <lineage>
        <taxon>Eukaryota</taxon>
        <taxon>Metazoa</taxon>
        <taxon>Ecdysozoa</taxon>
        <taxon>Arthropoda</taxon>
        <taxon>Hexapoda</taxon>
        <taxon>Insecta</taxon>
        <taxon>Pterygota</taxon>
        <taxon>Neoptera</taxon>
        <taxon>Endopterygota</taxon>
        <taxon>Hymenoptera</taxon>
        <taxon>Apocrita</taxon>
        <taxon>Aculeata</taxon>
        <taxon>Formicoidea</taxon>
        <taxon>Formicidae</taxon>
        <taxon>Ponerinae</taxon>
        <taxon>Ponerini</taxon>
        <taxon>Dinoponera</taxon>
    </lineage>
</organism>
<dbReference type="GO" id="GO:0005615">
    <property type="term" value="C:extracellular space"/>
    <property type="evidence" value="ECO:0007669"/>
    <property type="project" value="TreeGrafter"/>
</dbReference>
<gene>
    <name evidence="3" type="primary">LOC106742730</name>
</gene>
<dbReference type="PANTHER" id="PTHR11008:SF41">
    <property type="entry name" value="RE70318P"/>
    <property type="match status" value="1"/>
</dbReference>
<dbReference type="PANTHER" id="PTHR11008">
    <property type="entry name" value="PROTEIN TAKEOUT-LIKE PROTEIN"/>
    <property type="match status" value="1"/>
</dbReference>
<dbReference type="InterPro" id="IPR010562">
    <property type="entry name" value="Haemolymph_juvenile_hormone-bd"/>
</dbReference>
<name>A0A6P3WZA8_DINQU</name>
<reference evidence="3" key="1">
    <citation type="submission" date="2025-08" db="UniProtKB">
        <authorList>
            <consortium name="RefSeq"/>
        </authorList>
    </citation>
    <scope>IDENTIFICATION</scope>
</reference>
<accession>A0A6P3WZA8</accession>
<dbReference type="Proteomes" id="UP000515204">
    <property type="component" value="Unplaced"/>
</dbReference>
<keyword evidence="1" id="KW-0732">Signal</keyword>
<dbReference type="InterPro" id="IPR038606">
    <property type="entry name" value="To_sf"/>
</dbReference>
<dbReference type="Pfam" id="PF06585">
    <property type="entry name" value="JHBP"/>
    <property type="match status" value="1"/>
</dbReference>
<dbReference type="GeneID" id="106742730"/>
<evidence type="ECO:0000256" key="1">
    <source>
        <dbReference type="SAM" id="SignalP"/>
    </source>
</evidence>
<protein>
    <submittedName>
        <fullName evidence="3">Uncharacterized protein LOC106742730</fullName>
    </submittedName>
</protein>
<feature type="chain" id="PRO_5028379353" evidence="1">
    <location>
        <begin position="16"/>
        <end position="257"/>
    </location>
</feature>
<dbReference type="Gene3D" id="3.15.10.30">
    <property type="entry name" value="Haemolymph juvenile hormone binding protein"/>
    <property type="match status" value="1"/>
</dbReference>
<keyword evidence="2" id="KW-1185">Reference proteome</keyword>
<sequence>MRVILAFFFITSSLASEHYNNPLSKKPELRICRSFSPFLNACVKKSIESVWHHLAKGCSDDNLLSFEPYKMDIFEVSNDLFNEKERFTEISITGLTKYKISEIEVSPTLEQIKFVAFFPIITMSAVYDINTRDEGRNKEPMSGIFSNVKAIIHMNNKYHEFLSTFAEVAEKYLIVRNVSVKLSVDKSVTYVGDQRKNYGIAEIINNIVFGRWKARMDQIKSKIEENASEVIKNAVNSIFHKCLAYFQNNGVALFIVS</sequence>
<dbReference type="KEGG" id="dqu:106742730"/>
<evidence type="ECO:0000313" key="2">
    <source>
        <dbReference type="Proteomes" id="UP000515204"/>
    </source>
</evidence>
<evidence type="ECO:0000313" key="3">
    <source>
        <dbReference type="RefSeq" id="XP_014471428.1"/>
    </source>
</evidence>
<dbReference type="AlphaFoldDB" id="A0A6P3WZA8"/>
<dbReference type="SMART" id="SM00700">
    <property type="entry name" value="JHBP"/>
    <property type="match status" value="1"/>
</dbReference>
<feature type="signal peptide" evidence="1">
    <location>
        <begin position="1"/>
        <end position="15"/>
    </location>
</feature>
<dbReference type="RefSeq" id="XP_014471428.1">
    <property type="nucleotide sequence ID" value="XM_014615942.1"/>
</dbReference>
<proteinExistence type="predicted"/>